<dbReference type="Pfam" id="PF07714">
    <property type="entry name" value="PK_Tyr_Ser-Thr"/>
    <property type="match status" value="1"/>
</dbReference>
<dbReference type="GO" id="GO:0005886">
    <property type="term" value="C:plasma membrane"/>
    <property type="evidence" value="ECO:0007669"/>
    <property type="project" value="TreeGrafter"/>
</dbReference>
<dbReference type="STRING" id="4533.J3NDI1"/>
<dbReference type="PANTHER" id="PTHR44329:SF287">
    <property type="entry name" value="OS12G0605900 PROTEIN"/>
    <property type="match status" value="1"/>
</dbReference>
<dbReference type="InterPro" id="IPR011009">
    <property type="entry name" value="Kinase-like_dom_sf"/>
</dbReference>
<dbReference type="SUPFAM" id="SSF56112">
    <property type="entry name" value="Protein kinase-like (PK-like)"/>
    <property type="match status" value="1"/>
</dbReference>
<dbReference type="GO" id="GO:0004674">
    <property type="term" value="F:protein serine/threonine kinase activity"/>
    <property type="evidence" value="ECO:0007669"/>
    <property type="project" value="TreeGrafter"/>
</dbReference>
<name>J3NDI1_ORYBR</name>
<dbReference type="InterPro" id="IPR051681">
    <property type="entry name" value="Ser/Thr_Kinases-Pseudokinases"/>
</dbReference>
<dbReference type="AlphaFoldDB" id="J3NDI1"/>
<dbReference type="eggNOG" id="KOG0192">
    <property type="taxonomic scope" value="Eukaryota"/>
</dbReference>
<dbReference type="InterPro" id="IPR001245">
    <property type="entry name" value="Ser-Thr/Tyr_kinase_cat_dom"/>
</dbReference>
<keyword evidence="3" id="KW-1185">Reference proteome</keyword>
<dbReference type="PRINTS" id="PR00109">
    <property type="entry name" value="TYRKINASE"/>
</dbReference>
<organism evidence="2">
    <name type="scientific">Oryza brachyantha</name>
    <name type="common">malo sina</name>
    <dbReference type="NCBI Taxonomy" id="4533"/>
    <lineage>
        <taxon>Eukaryota</taxon>
        <taxon>Viridiplantae</taxon>
        <taxon>Streptophyta</taxon>
        <taxon>Embryophyta</taxon>
        <taxon>Tracheophyta</taxon>
        <taxon>Spermatophyta</taxon>
        <taxon>Magnoliopsida</taxon>
        <taxon>Liliopsida</taxon>
        <taxon>Poales</taxon>
        <taxon>Poaceae</taxon>
        <taxon>BOP clade</taxon>
        <taxon>Oryzoideae</taxon>
        <taxon>Oryzeae</taxon>
        <taxon>Oryzinae</taxon>
        <taxon>Oryza</taxon>
    </lineage>
</organism>
<dbReference type="PIRSF" id="PIRSF000654">
    <property type="entry name" value="Integrin-linked_kinase"/>
    <property type="match status" value="1"/>
</dbReference>
<dbReference type="Gramene" id="OB12G20390.1">
    <property type="protein sequence ID" value="OB12G20390.1"/>
    <property type="gene ID" value="OB12G20390"/>
</dbReference>
<sequence>GGGGGGERPRAAWEVDLSRLQIRRLVATGVHGALFQADYSGQDVAVKLLDWGPDGYSTPELVARMRASVRALAAVWHGFDHPNVARLVGASMGTAGLELPRKDGAASPPPPDRACVVVVEFLSGGTLKEHLIAHANSKLRYGEVVRLALCMARGLGFLHANKIAHRDVSTDNMLLDGRRNVKIADFGVARVEARDPGDMTGTTGSPAYMAPEVLEGKPYDHKCDVYSFGICLWEIYACEMPFSYDLSFAELTSAIVHPGPRPGIPPYCPIGLARIMQRCWDSDPAARPEMAEVVSLLEALNPNSAGGMLPVRTKK</sequence>
<evidence type="ECO:0000313" key="2">
    <source>
        <dbReference type="EnsemblPlants" id="OB12G20390.1"/>
    </source>
</evidence>
<dbReference type="HOGENOM" id="CLU_000288_7_35_1"/>
<dbReference type="Gene3D" id="1.10.510.10">
    <property type="entry name" value="Transferase(Phosphotransferase) domain 1"/>
    <property type="match status" value="1"/>
</dbReference>
<accession>J3NDI1</accession>
<dbReference type="PANTHER" id="PTHR44329">
    <property type="entry name" value="SERINE/THREONINE-PROTEIN KINASE TNNI3K-RELATED"/>
    <property type="match status" value="1"/>
</dbReference>
<proteinExistence type="predicted"/>
<dbReference type="CDD" id="cd13999">
    <property type="entry name" value="STKc_MAP3K-like"/>
    <property type="match status" value="1"/>
</dbReference>
<reference evidence="2" key="2">
    <citation type="submission" date="2013-04" db="UniProtKB">
        <authorList>
            <consortium name="EnsemblPlants"/>
        </authorList>
    </citation>
    <scope>IDENTIFICATION</scope>
</reference>
<feature type="domain" description="Protein kinase" evidence="1">
    <location>
        <begin position="20"/>
        <end position="300"/>
    </location>
</feature>
<evidence type="ECO:0000259" key="1">
    <source>
        <dbReference type="PROSITE" id="PS50011"/>
    </source>
</evidence>
<dbReference type="Proteomes" id="UP000006038">
    <property type="component" value="Chromosome 12"/>
</dbReference>
<dbReference type="PROSITE" id="PS50011">
    <property type="entry name" value="PROTEIN_KINASE_DOM"/>
    <property type="match status" value="1"/>
</dbReference>
<evidence type="ECO:0000313" key="3">
    <source>
        <dbReference type="Proteomes" id="UP000006038"/>
    </source>
</evidence>
<protein>
    <recommendedName>
        <fullName evidence="1">Protein kinase domain-containing protein</fullName>
    </recommendedName>
</protein>
<dbReference type="InterPro" id="IPR000719">
    <property type="entry name" value="Prot_kinase_dom"/>
</dbReference>
<dbReference type="GO" id="GO:0005524">
    <property type="term" value="F:ATP binding"/>
    <property type="evidence" value="ECO:0007669"/>
    <property type="project" value="InterPro"/>
</dbReference>
<dbReference type="OMA" id="HYRSKLP"/>
<dbReference type="EnsemblPlants" id="OB12G20390.1">
    <property type="protein sequence ID" value="OB12G20390.1"/>
    <property type="gene ID" value="OB12G20390"/>
</dbReference>
<reference evidence="2" key="1">
    <citation type="journal article" date="2013" name="Nat. Commun.">
        <title>Whole-genome sequencing of Oryza brachyantha reveals mechanisms underlying Oryza genome evolution.</title>
        <authorList>
            <person name="Chen J."/>
            <person name="Huang Q."/>
            <person name="Gao D."/>
            <person name="Wang J."/>
            <person name="Lang Y."/>
            <person name="Liu T."/>
            <person name="Li B."/>
            <person name="Bai Z."/>
            <person name="Luis Goicoechea J."/>
            <person name="Liang C."/>
            <person name="Chen C."/>
            <person name="Zhang W."/>
            <person name="Sun S."/>
            <person name="Liao Y."/>
            <person name="Zhang X."/>
            <person name="Yang L."/>
            <person name="Song C."/>
            <person name="Wang M."/>
            <person name="Shi J."/>
            <person name="Liu G."/>
            <person name="Liu J."/>
            <person name="Zhou H."/>
            <person name="Zhou W."/>
            <person name="Yu Q."/>
            <person name="An N."/>
            <person name="Chen Y."/>
            <person name="Cai Q."/>
            <person name="Wang B."/>
            <person name="Liu B."/>
            <person name="Min J."/>
            <person name="Huang Y."/>
            <person name="Wu H."/>
            <person name="Li Z."/>
            <person name="Zhang Y."/>
            <person name="Yin Y."/>
            <person name="Song W."/>
            <person name="Jiang J."/>
            <person name="Jackson S.A."/>
            <person name="Wing R.A."/>
            <person name="Wang J."/>
            <person name="Chen M."/>
        </authorList>
    </citation>
    <scope>NUCLEOTIDE SEQUENCE [LARGE SCALE GENOMIC DNA]</scope>
    <source>
        <strain evidence="2">cv. IRGC 101232</strain>
    </source>
</reference>
<dbReference type="Gene3D" id="3.30.200.20">
    <property type="entry name" value="Phosphorylase Kinase, domain 1"/>
    <property type="match status" value="1"/>
</dbReference>